<organism evidence="2 3">
    <name type="scientific">Antarctobacter heliothermus</name>
    <dbReference type="NCBI Taxonomy" id="74033"/>
    <lineage>
        <taxon>Bacteria</taxon>
        <taxon>Pseudomonadati</taxon>
        <taxon>Pseudomonadota</taxon>
        <taxon>Alphaproteobacteria</taxon>
        <taxon>Rhodobacterales</taxon>
        <taxon>Roseobacteraceae</taxon>
        <taxon>Antarctobacter</taxon>
    </lineage>
</organism>
<dbReference type="Proteomes" id="UP000198440">
    <property type="component" value="Unassembled WGS sequence"/>
</dbReference>
<dbReference type="Pfam" id="PF07876">
    <property type="entry name" value="Dabb"/>
    <property type="match status" value="1"/>
</dbReference>
<accession>A0A239KQY5</accession>
<name>A0A239KQY5_9RHOB</name>
<reference evidence="2 3" key="1">
    <citation type="submission" date="2017-06" db="EMBL/GenBank/DDBJ databases">
        <authorList>
            <person name="Kim H.J."/>
            <person name="Triplett B.A."/>
        </authorList>
    </citation>
    <scope>NUCLEOTIDE SEQUENCE [LARGE SCALE GENOMIC DNA]</scope>
    <source>
        <strain evidence="2 3">DSM 11445</strain>
    </source>
</reference>
<dbReference type="EMBL" id="FZON01000070">
    <property type="protein sequence ID" value="SNT20807.1"/>
    <property type="molecule type" value="Genomic_DNA"/>
</dbReference>
<evidence type="ECO:0000313" key="3">
    <source>
        <dbReference type="Proteomes" id="UP000198440"/>
    </source>
</evidence>
<dbReference type="InterPro" id="IPR013097">
    <property type="entry name" value="Dabb"/>
</dbReference>
<protein>
    <submittedName>
        <fullName evidence="2">Stress responsive A/B Barrel Domain</fullName>
    </submittedName>
</protein>
<sequence length="103" mass="11634">MIRHLVHLRFRGDVDATTKQKLYERLAALSDRIEGIVDFQHRANVSVEVPLVRGFIDMFWFDFRDAGVRDAYLADVEHQAIGADIVACLEGSAEGVFVCDIEP</sequence>
<dbReference type="Gene3D" id="3.30.70.100">
    <property type="match status" value="1"/>
</dbReference>
<feature type="domain" description="Stress-response A/B barrel" evidence="1">
    <location>
        <begin position="2"/>
        <end position="101"/>
    </location>
</feature>
<dbReference type="OrthoDB" id="9816070at2"/>
<dbReference type="SUPFAM" id="SSF54909">
    <property type="entry name" value="Dimeric alpha+beta barrel"/>
    <property type="match status" value="1"/>
</dbReference>
<proteinExistence type="predicted"/>
<dbReference type="InterPro" id="IPR011008">
    <property type="entry name" value="Dimeric_a/b-barrel"/>
</dbReference>
<evidence type="ECO:0000259" key="1">
    <source>
        <dbReference type="PROSITE" id="PS51502"/>
    </source>
</evidence>
<dbReference type="AlphaFoldDB" id="A0A239KQY5"/>
<dbReference type="PROSITE" id="PS51502">
    <property type="entry name" value="S_R_A_B_BARREL"/>
    <property type="match status" value="1"/>
</dbReference>
<gene>
    <name evidence="2" type="ORF">SAMN04488078_107011</name>
</gene>
<evidence type="ECO:0000313" key="2">
    <source>
        <dbReference type="EMBL" id="SNT20807.1"/>
    </source>
</evidence>
<dbReference type="SMART" id="SM00886">
    <property type="entry name" value="Dabb"/>
    <property type="match status" value="1"/>
</dbReference>